<dbReference type="AlphaFoldDB" id="A0AAI9EG73"/>
<protein>
    <recommendedName>
        <fullName evidence="3">Reverse transcriptase Ty1/copia-type domain-containing protein</fullName>
    </recommendedName>
</protein>
<name>A0AAI9EG73_9PEZI</name>
<evidence type="ECO:0008006" key="3">
    <source>
        <dbReference type="Google" id="ProtNLM"/>
    </source>
</evidence>
<dbReference type="InterPro" id="IPR029058">
    <property type="entry name" value="AB_hydrolase_fold"/>
</dbReference>
<proteinExistence type="predicted"/>
<accession>A0AAI9EG73</accession>
<gene>
    <name evidence="1" type="ORF">LECACI_7A010178</name>
</gene>
<evidence type="ECO:0000313" key="1">
    <source>
        <dbReference type="EMBL" id="CAK4035020.1"/>
    </source>
</evidence>
<organism evidence="1 2">
    <name type="scientific">Lecanosticta acicola</name>
    <dbReference type="NCBI Taxonomy" id="111012"/>
    <lineage>
        <taxon>Eukaryota</taxon>
        <taxon>Fungi</taxon>
        <taxon>Dikarya</taxon>
        <taxon>Ascomycota</taxon>
        <taxon>Pezizomycotina</taxon>
        <taxon>Dothideomycetes</taxon>
        <taxon>Dothideomycetidae</taxon>
        <taxon>Mycosphaerellales</taxon>
        <taxon>Mycosphaerellaceae</taxon>
        <taxon>Lecanosticta</taxon>
    </lineage>
</organism>
<sequence>YTYIKLLLGHPFRDLVYSLDYKETFARIDVKTAFLYRTINKDIYIKLLEGFPEALGKVLKLRKSIRRKLYLTVYVDNINIFGTIYILPRNILNKYSLNNLKPVTTLAIVGSLNYLSTISRPNISYVVGTLARYIINPRSKYIGLFYLARTRLQSTIDIYGMYDSDWANYIDTKTVALLSYKAEYIVATKAIKEAIYCRRIPNSTTTKTKTPRVIRTYRAKEKPRGHRNSQVGGVLNKGNLRTEKVVARWLTELPTQRKWHNIQDFGGFDGRTRMAGIDTKACPVYMLTGEYDWSNTPEMAQKTCDKIPGGKHQAMKGLGHFPATENPKVFVGYVLEAIDHIQKTRA</sequence>
<dbReference type="EMBL" id="CAVMBE010000174">
    <property type="protein sequence ID" value="CAK4035020.1"/>
    <property type="molecule type" value="Genomic_DNA"/>
</dbReference>
<comment type="caution">
    <text evidence="1">The sequence shown here is derived from an EMBL/GenBank/DDBJ whole genome shotgun (WGS) entry which is preliminary data.</text>
</comment>
<evidence type="ECO:0000313" key="2">
    <source>
        <dbReference type="Proteomes" id="UP001296104"/>
    </source>
</evidence>
<reference evidence="1" key="1">
    <citation type="submission" date="2023-11" db="EMBL/GenBank/DDBJ databases">
        <authorList>
            <person name="Alioto T."/>
            <person name="Alioto T."/>
            <person name="Gomez Garrido J."/>
        </authorList>
    </citation>
    <scope>NUCLEOTIDE SEQUENCE</scope>
</reference>
<dbReference type="Gene3D" id="3.40.50.1820">
    <property type="entry name" value="alpha/beta hydrolase"/>
    <property type="match status" value="1"/>
</dbReference>
<keyword evidence="2" id="KW-1185">Reference proteome</keyword>
<feature type="non-terminal residue" evidence="1">
    <location>
        <position position="1"/>
    </location>
</feature>
<dbReference type="Proteomes" id="UP001296104">
    <property type="component" value="Unassembled WGS sequence"/>
</dbReference>
<dbReference type="SUPFAM" id="SSF53474">
    <property type="entry name" value="alpha/beta-Hydrolases"/>
    <property type="match status" value="1"/>
</dbReference>